<keyword evidence="4" id="KW-1185">Reference proteome</keyword>
<evidence type="ECO:0000259" key="2">
    <source>
        <dbReference type="Pfam" id="PF13581"/>
    </source>
</evidence>
<dbReference type="InterPro" id="IPR036890">
    <property type="entry name" value="HATPase_C_sf"/>
</dbReference>
<protein>
    <submittedName>
        <fullName evidence="3">ATP-binding region ATPase domain protein</fullName>
    </submittedName>
</protein>
<dbReference type="AlphaFoldDB" id="E3J9V1"/>
<dbReference type="InParanoid" id="E3J9V1"/>
<dbReference type="InterPro" id="IPR003594">
    <property type="entry name" value="HATPase_dom"/>
</dbReference>
<dbReference type="GO" id="GO:0005524">
    <property type="term" value="F:ATP binding"/>
    <property type="evidence" value="ECO:0007669"/>
    <property type="project" value="UniProtKB-KW"/>
</dbReference>
<dbReference type="SUPFAM" id="SSF55874">
    <property type="entry name" value="ATPase domain of HSP90 chaperone/DNA topoisomerase II/histidine kinase"/>
    <property type="match status" value="1"/>
</dbReference>
<dbReference type="PANTHER" id="PTHR35526">
    <property type="entry name" value="ANTI-SIGMA-F FACTOR RSBW-RELATED"/>
    <property type="match status" value="1"/>
</dbReference>
<dbReference type="HOGENOM" id="CLU_090336_4_4_11"/>
<dbReference type="EMBL" id="CP002299">
    <property type="protein sequence ID" value="ADP78513.1"/>
    <property type="molecule type" value="Genomic_DNA"/>
</dbReference>
<evidence type="ECO:0000313" key="4">
    <source>
        <dbReference type="Proteomes" id="UP000002484"/>
    </source>
</evidence>
<dbReference type="RefSeq" id="WP_013421635.1">
    <property type="nucleotide sequence ID" value="NC_014666.1"/>
</dbReference>
<dbReference type="CDD" id="cd16936">
    <property type="entry name" value="HATPase_RsbW-like"/>
    <property type="match status" value="1"/>
</dbReference>
<dbReference type="GO" id="GO:0004674">
    <property type="term" value="F:protein serine/threonine kinase activity"/>
    <property type="evidence" value="ECO:0007669"/>
    <property type="project" value="UniProtKB-KW"/>
</dbReference>
<keyword evidence="1" id="KW-0723">Serine/threonine-protein kinase</keyword>
<evidence type="ECO:0000313" key="3">
    <source>
        <dbReference type="EMBL" id="ADP78513.1"/>
    </source>
</evidence>
<dbReference type="Pfam" id="PF13581">
    <property type="entry name" value="HATPase_c_2"/>
    <property type="match status" value="1"/>
</dbReference>
<reference evidence="3 4" key="1">
    <citation type="submission" date="2010-10" db="EMBL/GenBank/DDBJ databases">
        <title>Complete sequence of Frankia sp. EuI1c.</title>
        <authorList>
            <consortium name="US DOE Joint Genome Institute"/>
            <person name="Lucas S."/>
            <person name="Copeland A."/>
            <person name="Lapidus A."/>
            <person name="Cheng J.-F."/>
            <person name="Bruce D."/>
            <person name="Goodwin L."/>
            <person name="Pitluck S."/>
            <person name="Chertkov O."/>
            <person name="Detter J.C."/>
            <person name="Han C."/>
            <person name="Tapia R."/>
            <person name="Land M."/>
            <person name="Hauser L."/>
            <person name="Jeffries C."/>
            <person name="Kyrpides N."/>
            <person name="Ivanova N."/>
            <person name="Mikhailova N."/>
            <person name="Beauchemin N."/>
            <person name="Sen A."/>
            <person name="Sur S.A."/>
            <person name="Gtari M."/>
            <person name="Wall L."/>
            <person name="Tisa L."/>
            <person name="Woyke T."/>
        </authorList>
    </citation>
    <scope>NUCLEOTIDE SEQUENCE [LARGE SCALE GENOMIC DNA]</scope>
    <source>
        <strain evidence="4">DSM 45817 / CECT 9037 / EuI1c</strain>
    </source>
</reference>
<gene>
    <name evidence="3" type="ordered locus">FraEuI1c_0430</name>
</gene>
<keyword evidence="1" id="KW-0418">Kinase</keyword>
<accession>E3J9V1</accession>
<dbReference type="STRING" id="298654.FraEuI1c_0430"/>
<organism evidence="3 4">
    <name type="scientific">Pseudofrankia inefficax (strain DSM 45817 / CECT 9037 / DDB 130130 / EuI1c)</name>
    <name type="common">Frankia inefficax</name>
    <dbReference type="NCBI Taxonomy" id="298654"/>
    <lineage>
        <taxon>Bacteria</taxon>
        <taxon>Bacillati</taxon>
        <taxon>Actinomycetota</taxon>
        <taxon>Actinomycetes</taxon>
        <taxon>Frankiales</taxon>
        <taxon>Frankiaceae</taxon>
        <taxon>Pseudofrankia</taxon>
    </lineage>
</organism>
<dbReference type="Gene3D" id="3.30.565.10">
    <property type="entry name" value="Histidine kinase-like ATPase, C-terminal domain"/>
    <property type="match status" value="1"/>
</dbReference>
<dbReference type="PANTHER" id="PTHR35526:SF3">
    <property type="entry name" value="ANTI-SIGMA-F FACTOR RSBW"/>
    <property type="match status" value="1"/>
</dbReference>
<dbReference type="Proteomes" id="UP000002484">
    <property type="component" value="Chromosome"/>
</dbReference>
<proteinExistence type="predicted"/>
<dbReference type="KEGG" id="fri:FraEuI1c_0430"/>
<dbReference type="InterPro" id="IPR050267">
    <property type="entry name" value="Anti-sigma-factor_SerPK"/>
</dbReference>
<keyword evidence="3" id="KW-0067">ATP-binding</keyword>
<feature type="domain" description="Histidine kinase/HSP90-like ATPase" evidence="2">
    <location>
        <begin position="12"/>
        <end position="122"/>
    </location>
</feature>
<evidence type="ECO:0000256" key="1">
    <source>
        <dbReference type="ARBA" id="ARBA00022527"/>
    </source>
</evidence>
<keyword evidence="1" id="KW-0808">Transferase</keyword>
<dbReference type="eggNOG" id="COG2172">
    <property type="taxonomic scope" value="Bacteria"/>
</dbReference>
<name>E3J9V1_PSEI1</name>
<keyword evidence="3" id="KW-0547">Nucleotide-binding</keyword>
<sequence length="138" mass="14827">MESEQTEEFWIAPDPAAIRDTRRAVLRLCRETNLPADTRETAVLLTSETVTNAIVHGGPPARLVIRVSPGVIRVEVTDSTDRLPVVVPARPDATNGRGIGLVDALATRWGVQRHSGGKTVWFEISQASSPSPPPPSTG</sequence>
<dbReference type="OrthoDB" id="3527613at2"/>